<dbReference type="SUPFAM" id="SSF54427">
    <property type="entry name" value="NTF2-like"/>
    <property type="match status" value="1"/>
</dbReference>
<evidence type="ECO:0000259" key="1">
    <source>
        <dbReference type="Pfam" id="PF12680"/>
    </source>
</evidence>
<dbReference type="AlphaFoldDB" id="A0A919TZF6"/>
<dbReference type="InterPro" id="IPR032710">
    <property type="entry name" value="NTF2-like_dom_sf"/>
</dbReference>
<dbReference type="PANTHER" id="PTHR41252">
    <property type="entry name" value="BLR2505 PROTEIN"/>
    <property type="match status" value="1"/>
</dbReference>
<proteinExistence type="predicted"/>
<evidence type="ECO:0000313" key="2">
    <source>
        <dbReference type="EMBL" id="GIG21695.1"/>
    </source>
</evidence>
<dbReference type="Gene3D" id="3.10.450.50">
    <property type="match status" value="1"/>
</dbReference>
<protein>
    <submittedName>
        <fullName evidence="2">Ketosteroid isomerase</fullName>
    </submittedName>
</protein>
<feature type="domain" description="SnoaL-like" evidence="1">
    <location>
        <begin position="14"/>
        <end position="122"/>
    </location>
</feature>
<evidence type="ECO:0000313" key="3">
    <source>
        <dbReference type="Proteomes" id="UP000632740"/>
    </source>
</evidence>
<gene>
    <name evidence="2" type="ORF">Cch01nite_24190</name>
</gene>
<dbReference type="RefSeq" id="WP_203754465.1">
    <property type="nucleotide sequence ID" value="NZ_BONK01000008.1"/>
</dbReference>
<keyword evidence="2" id="KW-0413">Isomerase</keyword>
<sequence>MTNTQTLTSTDEVVDAFFTAFGSGDSETLLGLFSGPTDLRANGAPNVPWVGAKATKDEVAAFFGSFGETLDFQSFELHSRITEGANAVAFATAVFAVKATGKTFRNDLAIHFSVADGKITRYHVYEDSYAIHEAFNA</sequence>
<comment type="caution">
    <text evidence="2">The sequence shown here is derived from an EMBL/GenBank/DDBJ whole genome shotgun (WGS) entry which is preliminary data.</text>
</comment>
<dbReference type="Pfam" id="PF12680">
    <property type="entry name" value="SnoaL_2"/>
    <property type="match status" value="1"/>
</dbReference>
<accession>A0A919TZF6</accession>
<reference evidence="2" key="1">
    <citation type="submission" date="2021-01" db="EMBL/GenBank/DDBJ databases">
        <title>Whole genome shotgun sequence of Cellulomonas chitinilytica NBRC 110799.</title>
        <authorList>
            <person name="Komaki H."/>
            <person name="Tamura T."/>
        </authorList>
    </citation>
    <scope>NUCLEOTIDE SEQUENCE</scope>
    <source>
        <strain evidence="2">NBRC 110799</strain>
    </source>
</reference>
<organism evidence="2 3">
    <name type="scientific">Cellulomonas chitinilytica</name>
    <dbReference type="NCBI Taxonomy" id="398759"/>
    <lineage>
        <taxon>Bacteria</taxon>
        <taxon>Bacillati</taxon>
        <taxon>Actinomycetota</taxon>
        <taxon>Actinomycetes</taxon>
        <taxon>Micrococcales</taxon>
        <taxon>Cellulomonadaceae</taxon>
        <taxon>Cellulomonas</taxon>
    </lineage>
</organism>
<dbReference type="EMBL" id="BONK01000008">
    <property type="protein sequence ID" value="GIG21695.1"/>
    <property type="molecule type" value="Genomic_DNA"/>
</dbReference>
<dbReference type="GO" id="GO:0016853">
    <property type="term" value="F:isomerase activity"/>
    <property type="evidence" value="ECO:0007669"/>
    <property type="project" value="UniProtKB-KW"/>
</dbReference>
<dbReference type="PANTHER" id="PTHR41252:SF1">
    <property type="entry name" value="BLR2505 PROTEIN"/>
    <property type="match status" value="1"/>
</dbReference>
<dbReference type="Proteomes" id="UP000632740">
    <property type="component" value="Unassembled WGS sequence"/>
</dbReference>
<dbReference type="InterPro" id="IPR037401">
    <property type="entry name" value="SnoaL-like"/>
</dbReference>
<name>A0A919TZF6_9CELL</name>
<keyword evidence="3" id="KW-1185">Reference proteome</keyword>